<evidence type="ECO:0000256" key="3">
    <source>
        <dbReference type="PROSITE-ProRule" id="PRU10007"/>
    </source>
</evidence>
<gene>
    <name evidence="6" type="ORF">BDFB_010468</name>
</gene>
<evidence type="ECO:0000256" key="2">
    <source>
        <dbReference type="ARBA" id="ARBA00023002"/>
    </source>
</evidence>
<feature type="domain" description="Aldehyde dehydrogenase" evidence="5">
    <location>
        <begin position="129"/>
        <end position="354"/>
    </location>
</feature>
<comment type="similarity">
    <text evidence="1 4">Belongs to the aldehyde dehydrogenase family.</text>
</comment>
<protein>
    <submittedName>
        <fullName evidence="6">Aldedh domain containing protein</fullName>
    </submittedName>
</protein>
<dbReference type="PROSITE" id="PS00687">
    <property type="entry name" value="ALDEHYDE_DEHYDR_GLU"/>
    <property type="match status" value="1"/>
</dbReference>
<feature type="active site" evidence="3">
    <location>
        <position position="140"/>
    </location>
</feature>
<name>A0A482W2R6_ASBVE</name>
<feature type="domain" description="Aldehyde dehydrogenase" evidence="5">
    <location>
        <begin position="4"/>
        <end position="125"/>
    </location>
</feature>
<dbReference type="Gene3D" id="3.40.605.10">
    <property type="entry name" value="Aldehyde Dehydrogenase, Chain A, domain 1"/>
    <property type="match status" value="2"/>
</dbReference>
<dbReference type="STRING" id="1661398.A0A482W2R6"/>
<dbReference type="SUPFAM" id="SSF53720">
    <property type="entry name" value="ALDH-like"/>
    <property type="match status" value="1"/>
</dbReference>
<dbReference type="OrthoDB" id="440325at2759"/>
<proteinExistence type="inferred from homology"/>
<dbReference type="GO" id="GO:0005737">
    <property type="term" value="C:cytoplasm"/>
    <property type="evidence" value="ECO:0007669"/>
    <property type="project" value="TreeGrafter"/>
</dbReference>
<dbReference type="InterPro" id="IPR016163">
    <property type="entry name" value="Ald_DH_C"/>
</dbReference>
<dbReference type="Gene3D" id="3.40.309.10">
    <property type="entry name" value="Aldehyde Dehydrogenase, Chain A, domain 2"/>
    <property type="match status" value="1"/>
</dbReference>
<keyword evidence="7" id="KW-1185">Reference proteome</keyword>
<dbReference type="FunFam" id="3.40.309.10:FF:000003">
    <property type="entry name" value="Aldehyde dehydrogenase"/>
    <property type="match status" value="1"/>
</dbReference>
<dbReference type="Pfam" id="PF00171">
    <property type="entry name" value="Aldedh"/>
    <property type="match status" value="2"/>
</dbReference>
<feature type="non-terminal residue" evidence="6">
    <location>
        <position position="365"/>
    </location>
</feature>
<evidence type="ECO:0000313" key="7">
    <source>
        <dbReference type="Proteomes" id="UP000292052"/>
    </source>
</evidence>
<evidence type="ECO:0000256" key="4">
    <source>
        <dbReference type="RuleBase" id="RU003345"/>
    </source>
</evidence>
<dbReference type="AlphaFoldDB" id="A0A482W2R6"/>
<reference evidence="6 7" key="1">
    <citation type="submission" date="2017-03" db="EMBL/GenBank/DDBJ databases">
        <title>Genome of the blue death feigning beetle - Asbolus verrucosus.</title>
        <authorList>
            <person name="Rider S.D."/>
        </authorList>
    </citation>
    <scope>NUCLEOTIDE SEQUENCE [LARGE SCALE GENOMIC DNA]</scope>
    <source>
        <strain evidence="6">Butters</strain>
        <tissue evidence="6">Head and leg muscle</tissue>
    </source>
</reference>
<dbReference type="PANTHER" id="PTHR43570">
    <property type="entry name" value="ALDEHYDE DEHYDROGENASE"/>
    <property type="match status" value="1"/>
</dbReference>
<comment type="caution">
    <text evidence="6">The sequence shown here is derived from an EMBL/GenBank/DDBJ whole genome shotgun (WGS) entry which is preliminary data.</text>
</comment>
<evidence type="ECO:0000313" key="6">
    <source>
        <dbReference type="EMBL" id="RZC38838.1"/>
    </source>
</evidence>
<dbReference type="GO" id="GO:0006081">
    <property type="term" value="P:aldehyde metabolic process"/>
    <property type="evidence" value="ECO:0007669"/>
    <property type="project" value="InterPro"/>
</dbReference>
<dbReference type="InterPro" id="IPR016162">
    <property type="entry name" value="Ald_DH_N"/>
</dbReference>
<keyword evidence="2 4" id="KW-0560">Oxidoreductase</keyword>
<dbReference type="InterPro" id="IPR015590">
    <property type="entry name" value="Aldehyde_DH_dom"/>
</dbReference>
<dbReference type="EMBL" id="QDEB01039663">
    <property type="protein sequence ID" value="RZC38838.1"/>
    <property type="molecule type" value="Genomic_DNA"/>
</dbReference>
<dbReference type="InterPro" id="IPR029510">
    <property type="entry name" value="Ald_DH_CS_GLU"/>
</dbReference>
<evidence type="ECO:0000259" key="5">
    <source>
        <dbReference type="Pfam" id="PF00171"/>
    </source>
</evidence>
<sequence length="365" mass="41381">MSHRQKSAKEVVATARCAFNKGFTKQIKYRLKQLNNFIKFLQQHEEEIVQSMYDDLRKHREEARLEIIVAINHLNYLINNVRKWTRPENPPKRLVDTFDGLYIYHDPYGVVLVMGSWNVPLLTLVPVTAANKYLTPNTLELGGKNPVYIDSSANLELTAERVMWGKCFNSGQACIAPDYILCTKEVEKIFLEHAKKAVQKFYGDNPKSCPIVNDHHFRRLSGLLNGLTIALGGRTDALENYIELTVAIDVKPEHPVMQEEIFGPILPIVTVQNVQEAVNFINQREKALALYIFTKSPTVQTYIIENTSCGGVTVNDTLVHLITESLPFGGVGFSGMGCYKGKDSYDTFVHRKSVLVKNFWGIIEM</sequence>
<dbReference type="InterPro" id="IPR016161">
    <property type="entry name" value="Ald_DH/histidinol_DH"/>
</dbReference>
<evidence type="ECO:0000256" key="1">
    <source>
        <dbReference type="ARBA" id="ARBA00009986"/>
    </source>
</evidence>
<dbReference type="InterPro" id="IPR012394">
    <property type="entry name" value="Aldehyde_DH_NAD(P)"/>
</dbReference>
<accession>A0A482W2R6</accession>
<organism evidence="6 7">
    <name type="scientific">Asbolus verrucosus</name>
    <name type="common">Desert ironclad beetle</name>
    <dbReference type="NCBI Taxonomy" id="1661398"/>
    <lineage>
        <taxon>Eukaryota</taxon>
        <taxon>Metazoa</taxon>
        <taxon>Ecdysozoa</taxon>
        <taxon>Arthropoda</taxon>
        <taxon>Hexapoda</taxon>
        <taxon>Insecta</taxon>
        <taxon>Pterygota</taxon>
        <taxon>Neoptera</taxon>
        <taxon>Endopterygota</taxon>
        <taxon>Coleoptera</taxon>
        <taxon>Polyphaga</taxon>
        <taxon>Cucujiformia</taxon>
        <taxon>Tenebrionidae</taxon>
        <taxon>Pimeliinae</taxon>
        <taxon>Asbolus</taxon>
    </lineage>
</organism>
<dbReference type="PANTHER" id="PTHR43570:SF16">
    <property type="entry name" value="ALDEHYDE DEHYDROGENASE TYPE III, ISOFORM Q"/>
    <property type="match status" value="1"/>
</dbReference>
<dbReference type="Proteomes" id="UP000292052">
    <property type="component" value="Unassembled WGS sequence"/>
</dbReference>
<dbReference type="GO" id="GO:0004029">
    <property type="term" value="F:aldehyde dehydrogenase (NAD+) activity"/>
    <property type="evidence" value="ECO:0007669"/>
    <property type="project" value="TreeGrafter"/>
</dbReference>